<reference evidence="1 2" key="2">
    <citation type="journal article" date="2019" name="G3 (Bethesda)">
        <title>Hybrid Assembly of the Genome of the Entomopathogenic Nematode Steinernema carpocapsae Identifies the X-Chromosome.</title>
        <authorList>
            <person name="Serra L."/>
            <person name="Macchietto M."/>
            <person name="Macias-Munoz A."/>
            <person name="McGill C.J."/>
            <person name="Rodriguez I.M."/>
            <person name="Rodriguez B."/>
            <person name="Murad R."/>
            <person name="Mortazavi A."/>
        </authorList>
    </citation>
    <scope>NUCLEOTIDE SEQUENCE [LARGE SCALE GENOMIC DNA]</scope>
    <source>
        <strain evidence="1 2">ALL</strain>
    </source>
</reference>
<reference evidence="1 2" key="1">
    <citation type="journal article" date="2015" name="Genome Biol.">
        <title>Comparative genomics of Steinernema reveals deeply conserved gene regulatory networks.</title>
        <authorList>
            <person name="Dillman A.R."/>
            <person name="Macchietto M."/>
            <person name="Porter C.F."/>
            <person name="Rogers A."/>
            <person name="Williams B."/>
            <person name="Antoshechkin I."/>
            <person name="Lee M.M."/>
            <person name="Goodwin Z."/>
            <person name="Lu X."/>
            <person name="Lewis E.E."/>
            <person name="Goodrich-Blair H."/>
            <person name="Stock S.P."/>
            <person name="Adams B.J."/>
            <person name="Sternberg P.W."/>
            <person name="Mortazavi A."/>
        </authorList>
    </citation>
    <scope>NUCLEOTIDE SEQUENCE [LARGE SCALE GENOMIC DNA]</scope>
    <source>
        <strain evidence="1 2">ALL</strain>
    </source>
</reference>
<dbReference type="AlphaFoldDB" id="A0A4U5M5J3"/>
<keyword evidence="2" id="KW-1185">Reference proteome</keyword>
<proteinExistence type="predicted"/>
<accession>A0A4U5M5J3</accession>
<organism evidence="1 2">
    <name type="scientific">Steinernema carpocapsae</name>
    <name type="common">Entomopathogenic nematode</name>
    <dbReference type="NCBI Taxonomy" id="34508"/>
    <lineage>
        <taxon>Eukaryota</taxon>
        <taxon>Metazoa</taxon>
        <taxon>Ecdysozoa</taxon>
        <taxon>Nematoda</taxon>
        <taxon>Chromadorea</taxon>
        <taxon>Rhabditida</taxon>
        <taxon>Tylenchina</taxon>
        <taxon>Panagrolaimomorpha</taxon>
        <taxon>Strongyloidoidea</taxon>
        <taxon>Steinernematidae</taxon>
        <taxon>Steinernema</taxon>
    </lineage>
</organism>
<evidence type="ECO:0000313" key="1">
    <source>
        <dbReference type="EMBL" id="TKR64128.1"/>
    </source>
</evidence>
<dbReference type="EMBL" id="AZBU02000009">
    <property type="protein sequence ID" value="TKR64128.1"/>
    <property type="molecule type" value="Genomic_DNA"/>
</dbReference>
<sequence length="99" mass="11298">MPLVTNPETNTENKSNIIAAALAHSHHPIQRHLLKVVPAALKCWRYSIKCMRSIGCLQNGFIVNHTCRRVDFLQMEFLMRSSVKLGSKNLKNDNIDLKK</sequence>
<protein>
    <submittedName>
        <fullName evidence="1">Uncharacterized protein</fullName>
    </submittedName>
</protein>
<name>A0A4U5M5J3_STECR</name>
<evidence type="ECO:0000313" key="2">
    <source>
        <dbReference type="Proteomes" id="UP000298663"/>
    </source>
</evidence>
<gene>
    <name evidence="1" type="ORF">L596_024711</name>
</gene>
<comment type="caution">
    <text evidence="1">The sequence shown here is derived from an EMBL/GenBank/DDBJ whole genome shotgun (WGS) entry which is preliminary data.</text>
</comment>
<dbReference type="Proteomes" id="UP000298663">
    <property type="component" value="Unassembled WGS sequence"/>
</dbReference>